<evidence type="ECO:0000313" key="1">
    <source>
        <dbReference type="EMBL" id="RDY03960.1"/>
    </source>
</evidence>
<proteinExistence type="predicted"/>
<dbReference type="STRING" id="157652.A0A371HMF5"/>
<keyword evidence="2" id="KW-1185">Reference proteome</keyword>
<evidence type="ECO:0000313" key="2">
    <source>
        <dbReference type="Proteomes" id="UP000257109"/>
    </source>
</evidence>
<dbReference type="OrthoDB" id="1935865at2759"/>
<dbReference type="PANTHER" id="PTHR42648">
    <property type="entry name" value="TRANSPOSASE, PUTATIVE-RELATED"/>
    <property type="match status" value="1"/>
</dbReference>
<dbReference type="AlphaFoldDB" id="A0A371HMF5"/>
<dbReference type="PANTHER" id="PTHR42648:SF28">
    <property type="entry name" value="TRANSPOSON-ENCODED PROTEIN WITH RIBONUCLEASE H-LIKE AND RETROVIRUS ZINC FINGER-LIKE DOMAINS"/>
    <property type="match status" value="1"/>
</dbReference>
<feature type="non-terminal residue" evidence="1">
    <location>
        <position position="1"/>
    </location>
</feature>
<reference evidence="1" key="1">
    <citation type="submission" date="2018-05" db="EMBL/GenBank/DDBJ databases">
        <title>Draft genome of Mucuna pruriens seed.</title>
        <authorList>
            <person name="Nnadi N.E."/>
            <person name="Vos R."/>
            <person name="Hasami M.H."/>
            <person name="Devisetty U.K."/>
            <person name="Aguiy J.C."/>
        </authorList>
    </citation>
    <scope>NUCLEOTIDE SEQUENCE [LARGE SCALE GENOMIC DNA]</scope>
    <source>
        <strain evidence="1">JCA_2017</strain>
    </source>
</reference>
<dbReference type="InterPro" id="IPR039537">
    <property type="entry name" value="Retrotran_Ty1/copia-like"/>
</dbReference>
<dbReference type="GO" id="GO:0003676">
    <property type="term" value="F:nucleic acid binding"/>
    <property type="evidence" value="ECO:0007669"/>
    <property type="project" value="InterPro"/>
</dbReference>
<dbReference type="Gene3D" id="3.30.420.10">
    <property type="entry name" value="Ribonuclease H-like superfamily/Ribonuclease H"/>
    <property type="match status" value="1"/>
</dbReference>
<gene>
    <name evidence="1" type="ORF">CR513_12384</name>
</gene>
<comment type="caution">
    <text evidence="1">The sequence shown here is derived from an EMBL/GenBank/DDBJ whole genome shotgun (WGS) entry which is preliminary data.</text>
</comment>
<protein>
    <recommendedName>
        <fullName evidence="3">Integrase catalytic domain-containing protein</fullName>
    </recommendedName>
</protein>
<evidence type="ECO:0008006" key="3">
    <source>
        <dbReference type="Google" id="ProtNLM"/>
    </source>
</evidence>
<name>A0A371HMF5_MUCPR</name>
<organism evidence="1 2">
    <name type="scientific">Mucuna pruriens</name>
    <name type="common">Velvet bean</name>
    <name type="synonym">Dolichos pruriens</name>
    <dbReference type="NCBI Taxonomy" id="157652"/>
    <lineage>
        <taxon>Eukaryota</taxon>
        <taxon>Viridiplantae</taxon>
        <taxon>Streptophyta</taxon>
        <taxon>Embryophyta</taxon>
        <taxon>Tracheophyta</taxon>
        <taxon>Spermatophyta</taxon>
        <taxon>Magnoliopsida</taxon>
        <taxon>eudicotyledons</taxon>
        <taxon>Gunneridae</taxon>
        <taxon>Pentapetalae</taxon>
        <taxon>rosids</taxon>
        <taxon>fabids</taxon>
        <taxon>Fabales</taxon>
        <taxon>Fabaceae</taxon>
        <taxon>Papilionoideae</taxon>
        <taxon>50 kb inversion clade</taxon>
        <taxon>NPAAA clade</taxon>
        <taxon>indigoferoid/millettioid clade</taxon>
        <taxon>Phaseoleae</taxon>
        <taxon>Mucuna</taxon>
    </lineage>
</organism>
<sequence>MQSWRSVLIAWLISRLEYPLRSILPQGIKTFSDALYFVTFIDDCSRKLWVYVLKTKDQVLEKFKQFQALIERQSGMKGIKHEKTLSKTPQLNGLVERMNETLIEKLGACFLKESYLGISGVRHFT</sequence>
<accession>A0A371HMF5</accession>
<dbReference type="SUPFAM" id="SSF53098">
    <property type="entry name" value="Ribonuclease H-like"/>
    <property type="match status" value="1"/>
</dbReference>
<dbReference type="Proteomes" id="UP000257109">
    <property type="component" value="Unassembled WGS sequence"/>
</dbReference>
<dbReference type="InterPro" id="IPR036397">
    <property type="entry name" value="RNaseH_sf"/>
</dbReference>
<dbReference type="InterPro" id="IPR012337">
    <property type="entry name" value="RNaseH-like_sf"/>
</dbReference>
<dbReference type="EMBL" id="QJKJ01002169">
    <property type="protein sequence ID" value="RDY03960.1"/>
    <property type="molecule type" value="Genomic_DNA"/>
</dbReference>